<evidence type="ECO:0000259" key="7">
    <source>
        <dbReference type="PROSITE" id="PS50850"/>
    </source>
</evidence>
<feature type="transmembrane region" description="Helical" evidence="6">
    <location>
        <begin position="369"/>
        <end position="387"/>
    </location>
</feature>
<dbReference type="NCBIfam" id="NF033135">
    <property type="entry name" value="cmx_cmrA"/>
    <property type="match status" value="1"/>
</dbReference>
<dbReference type="RefSeq" id="WP_271636471.1">
    <property type="nucleotide sequence ID" value="NZ_CP094970.1"/>
</dbReference>
<dbReference type="AlphaFoldDB" id="A0AA46YNI2"/>
<feature type="transmembrane region" description="Helical" evidence="6">
    <location>
        <begin position="342"/>
        <end position="363"/>
    </location>
</feature>
<reference evidence="8" key="1">
    <citation type="submission" date="2022-01" db="EMBL/GenBank/DDBJ databases">
        <title>Nocardioidaceae gen. sp. A5X3R13.</title>
        <authorList>
            <person name="Lopez Marin M.A."/>
            <person name="Uhlik O."/>
        </authorList>
    </citation>
    <scope>NUCLEOTIDE SEQUENCE</scope>
    <source>
        <strain evidence="8">A5X3R13</strain>
    </source>
</reference>
<proteinExistence type="predicted"/>
<keyword evidence="3 6" id="KW-0812">Transmembrane</keyword>
<evidence type="ECO:0000313" key="8">
    <source>
        <dbReference type="EMBL" id="UYM07496.1"/>
    </source>
</evidence>
<name>A0AA46YNI2_9ACTN</name>
<dbReference type="PANTHER" id="PTHR43124">
    <property type="entry name" value="PURINE EFFLUX PUMP PBUE"/>
    <property type="match status" value="1"/>
</dbReference>
<keyword evidence="5 6" id="KW-0472">Membrane</keyword>
<keyword evidence="9" id="KW-1185">Reference proteome</keyword>
<dbReference type="Proteomes" id="UP001164390">
    <property type="component" value="Chromosome"/>
</dbReference>
<dbReference type="InterPro" id="IPR011701">
    <property type="entry name" value="MFS"/>
</dbReference>
<dbReference type="EMBL" id="CP094970">
    <property type="protein sequence ID" value="UYM07496.1"/>
    <property type="molecule type" value="Genomic_DNA"/>
</dbReference>
<evidence type="ECO:0000256" key="1">
    <source>
        <dbReference type="ARBA" id="ARBA00004651"/>
    </source>
</evidence>
<dbReference type="InterPro" id="IPR020846">
    <property type="entry name" value="MFS_dom"/>
</dbReference>
<feature type="domain" description="Major facilitator superfamily (MFS) profile" evidence="7">
    <location>
        <begin position="11"/>
        <end position="393"/>
    </location>
</feature>
<dbReference type="InterPro" id="IPR050189">
    <property type="entry name" value="MFS_Efflux_Transporters"/>
</dbReference>
<comment type="subcellular location">
    <subcellularLocation>
        <location evidence="1">Cell membrane</location>
        <topology evidence="1">Multi-pass membrane protein</topology>
    </subcellularLocation>
</comment>
<evidence type="ECO:0000256" key="4">
    <source>
        <dbReference type="ARBA" id="ARBA00022989"/>
    </source>
</evidence>
<feature type="transmembrane region" description="Helical" evidence="6">
    <location>
        <begin position="77"/>
        <end position="95"/>
    </location>
</feature>
<evidence type="ECO:0000256" key="2">
    <source>
        <dbReference type="ARBA" id="ARBA00022475"/>
    </source>
</evidence>
<organism evidence="8 9">
    <name type="scientific">Solicola gregarius</name>
    <dbReference type="NCBI Taxonomy" id="2908642"/>
    <lineage>
        <taxon>Bacteria</taxon>
        <taxon>Bacillati</taxon>
        <taxon>Actinomycetota</taxon>
        <taxon>Actinomycetes</taxon>
        <taxon>Propionibacteriales</taxon>
        <taxon>Nocardioidaceae</taxon>
        <taxon>Solicola</taxon>
    </lineage>
</organism>
<feature type="transmembrane region" description="Helical" evidence="6">
    <location>
        <begin position="301"/>
        <end position="321"/>
    </location>
</feature>
<dbReference type="Gene3D" id="1.20.1250.20">
    <property type="entry name" value="MFS general substrate transporter like domains"/>
    <property type="match status" value="2"/>
</dbReference>
<dbReference type="PANTHER" id="PTHR43124:SF3">
    <property type="entry name" value="CHLORAMPHENICOL EFFLUX PUMP RV0191"/>
    <property type="match status" value="1"/>
</dbReference>
<protein>
    <submittedName>
        <fullName evidence="8">MFS transporter</fullName>
    </submittedName>
</protein>
<dbReference type="KEGG" id="sgrg:L0C25_10630"/>
<accession>A0AA46YNI2</accession>
<dbReference type="GO" id="GO:0022857">
    <property type="term" value="F:transmembrane transporter activity"/>
    <property type="evidence" value="ECO:0007669"/>
    <property type="project" value="InterPro"/>
</dbReference>
<sequence>METQTRRLPLAVHVLALGIFCLGTSEFMLAGLLPQIAAGLDVSIPDAGMLISGFAIGMLVGAPLMTLATLRLPQRATLLGAAAVFGFAHVVPFTVDGYSAQLAGRVVAAVACATYWAVAAVIATKLAGPQRTARALAVLVGGLTLANVVGVPAGTWIGGAFGWRAAFAAVAVAAAAVFVLLRSLVPAMSDERTSIPMRDLVRSETHAFRDRRLWLALATTAGFQAAVFCAFSYLAPLLTDVAGIPERYVPLVLLLFGLGTFVGVTVGGRYADRDMLANVVISLTAMVLALLLLAALAGSRIGVVVAVFVLGAASFSIAAALNGRVFAFAGDAPTLAASVNVSAFNVGNALGPWLGGLVIGAGLGLRAPIWMSVLLGVLALGFAGTSWRLERSRVTVPVEAERAAC</sequence>
<evidence type="ECO:0000256" key="6">
    <source>
        <dbReference type="SAM" id="Phobius"/>
    </source>
</evidence>
<dbReference type="SUPFAM" id="SSF103473">
    <property type="entry name" value="MFS general substrate transporter"/>
    <property type="match status" value="1"/>
</dbReference>
<evidence type="ECO:0000256" key="3">
    <source>
        <dbReference type="ARBA" id="ARBA00022692"/>
    </source>
</evidence>
<feature type="transmembrane region" description="Helical" evidence="6">
    <location>
        <begin position="275"/>
        <end position="295"/>
    </location>
</feature>
<dbReference type="CDD" id="cd17324">
    <property type="entry name" value="MFS_NepI_like"/>
    <property type="match status" value="1"/>
</dbReference>
<feature type="transmembrane region" description="Helical" evidence="6">
    <location>
        <begin position="135"/>
        <end position="157"/>
    </location>
</feature>
<dbReference type="Pfam" id="PF07690">
    <property type="entry name" value="MFS_1"/>
    <property type="match status" value="1"/>
</dbReference>
<feature type="transmembrane region" description="Helical" evidence="6">
    <location>
        <begin position="163"/>
        <end position="185"/>
    </location>
</feature>
<feature type="transmembrane region" description="Helical" evidence="6">
    <location>
        <begin position="248"/>
        <end position="268"/>
    </location>
</feature>
<gene>
    <name evidence="8" type="ORF">L0C25_10630</name>
</gene>
<evidence type="ECO:0000256" key="5">
    <source>
        <dbReference type="ARBA" id="ARBA00023136"/>
    </source>
</evidence>
<dbReference type="GO" id="GO:0005886">
    <property type="term" value="C:plasma membrane"/>
    <property type="evidence" value="ECO:0007669"/>
    <property type="project" value="UniProtKB-SubCell"/>
</dbReference>
<feature type="transmembrane region" description="Helical" evidence="6">
    <location>
        <begin position="213"/>
        <end position="236"/>
    </location>
</feature>
<keyword evidence="2" id="KW-1003">Cell membrane</keyword>
<feature type="transmembrane region" description="Helical" evidence="6">
    <location>
        <begin position="101"/>
        <end position="123"/>
    </location>
</feature>
<dbReference type="InterPro" id="IPR036259">
    <property type="entry name" value="MFS_trans_sf"/>
</dbReference>
<keyword evidence="4 6" id="KW-1133">Transmembrane helix</keyword>
<evidence type="ECO:0000313" key="9">
    <source>
        <dbReference type="Proteomes" id="UP001164390"/>
    </source>
</evidence>
<dbReference type="PROSITE" id="PS50850">
    <property type="entry name" value="MFS"/>
    <property type="match status" value="1"/>
</dbReference>
<feature type="transmembrane region" description="Helical" evidence="6">
    <location>
        <begin position="49"/>
        <end position="70"/>
    </location>
</feature>